<protein>
    <submittedName>
        <fullName evidence="2">Uncharacterized protein</fullName>
    </submittedName>
</protein>
<keyword evidence="3" id="KW-1185">Reference proteome</keyword>
<name>A0A0C3QGG5_9AGAM</name>
<evidence type="ECO:0000256" key="1">
    <source>
        <dbReference type="SAM" id="SignalP"/>
    </source>
</evidence>
<dbReference type="Proteomes" id="UP000054248">
    <property type="component" value="Unassembled WGS sequence"/>
</dbReference>
<feature type="signal peptide" evidence="1">
    <location>
        <begin position="1"/>
        <end position="21"/>
    </location>
</feature>
<evidence type="ECO:0000313" key="3">
    <source>
        <dbReference type="Proteomes" id="UP000054248"/>
    </source>
</evidence>
<sequence length="194" mass="20501">MKTLAASVTTALLAAFSFAAASPIVASRYGAPGLLSRLSGSSGPLGLWGSGPTTDGCPGYSYLNVHPKGTYSTLSWDAVSTTKWNATVNTDLTKLGFPTTSTFLACRRPNTTSKKGPYVLLLEGCNSKVNEIVSPLHFPPNHELAFETPIVTLASEAFLPELPAESTFGMAQELRARPGCLVHQEKLGGLVQMI</sequence>
<keyword evidence="1" id="KW-0732">Signal</keyword>
<gene>
    <name evidence="2" type="ORF">M407DRAFT_5485</name>
</gene>
<accession>A0A0C3QGG5</accession>
<feature type="chain" id="PRO_5002168413" evidence="1">
    <location>
        <begin position="22"/>
        <end position="194"/>
    </location>
</feature>
<evidence type="ECO:0000313" key="2">
    <source>
        <dbReference type="EMBL" id="KIO30730.1"/>
    </source>
</evidence>
<dbReference type="EMBL" id="KN822969">
    <property type="protein sequence ID" value="KIO30730.1"/>
    <property type="molecule type" value="Genomic_DNA"/>
</dbReference>
<proteinExistence type="predicted"/>
<dbReference type="HOGENOM" id="CLU_1403368_0_0_1"/>
<reference evidence="3" key="2">
    <citation type="submission" date="2015-01" db="EMBL/GenBank/DDBJ databases">
        <title>Evolutionary Origins and Diversification of the Mycorrhizal Mutualists.</title>
        <authorList>
            <consortium name="DOE Joint Genome Institute"/>
            <consortium name="Mycorrhizal Genomics Consortium"/>
            <person name="Kohler A."/>
            <person name="Kuo A."/>
            <person name="Nagy L.G."/>
            <person name="Floudas D."/>
            <person name="Copeland A."/>
            <person name="Barry K.W."/>
            <person name="Cichocki N."/>
            <person name="Veneault-Fourrey C."/>
            <person name="LaButti K."/>
            <person name="Lindquist E.A."/>
            <person name="Lipzen A."/>
            <person name="Lundell T."/>
            <person name="Morin E."/>
            <person name="Murat C."/>
            <person name="Riley R."/>
            <person name="Ohm R."/>
            <person name="Sun H."/>
            <person name="Tunlid A."/>
            <person name="Henrissat B."/>
            <person name="Grigoriev I.V."/>
            <person name="Hibbett D.S."/>
            <person name="Martin F."/>
        </authorList>
    </citation>
    <scope>NUCLEOTIDE SEQUENCE [LARGE SCALE GENOMIC DNA]</scope>
    <source>
        <strain evidence="3">MUT 4182</strain>
    </source>
</reference>
<dbReference type="AlphaFoldDB" id="A0A0C3QGG5"/>
<reference evidence="2 3" key="1">
    <citation type="submission" date="2014-04" db="EMBL/GenBank/DDBJ databases">
        <authorList>
            <consortium name="DOE Joint Genome Institute"/>
            <person name="Kuo A."/>
            <person name="Girlanda M."/>
            <person name="Perotto S."/>
            <person name="Kohler A."/>
            <person name="Nagy L.G."/>
            <person name="Floudas D."/>
            <person name="Copeland A."/>
            <person name="Barry K.W."/>
            <person name="Cichocki N."/>
            <person name="Veneault-Fourrey C."/>
            <person name="LaButti K."/>
            <person name="Lindquist E.A."/>
            <person name="Lipzen A."/>
            <person name="Lundell T."/>
            <person name="Morin E."/>
            <person name="Murat C."/>
            <person name="Sun H."/>
            <person name="Tunlid A."/>
            <person name="Henrissat B."/>
            <person name="Grigoriev I.V."/>
            <person name="Hibbett D.S."/>
            <person name="Martin F."/>
            <person name="Nordberg H.P."/>
            <person name="Cantor M.N."/>
            <person name="Hua S.X."/>
        </authorList>
    </citation>
    <scope>NUCLEOTIDE SEQUENCE [LARGE SCALE GENOMIC DNA]</scope>
    <source>
        <strain evidence="2 3">MUT 4182</strain>
    </source>
</reference>
<organism evidence="2 3">
    <name type="scientific">Tulasnella calospora MUT 4182</name>
    <dbReference type="NCBI Taxonomy" id="1051891"/>
    <lineage>
        <taxon>Eukaryota</taxon>
        <taxon>Fungi</taxon>
        <taxon>Dikarya</taxon>
        <taxon>Basidiomycota</taxon>
        <taxon>Agaricomycotina</taxon>
        <taxon>Agaricomycetes</taxon>
        <taxon>Cantharellales</taxon>
        <taxon>Tulasnellaceae</taxon>
        <taxon>Tulasnella</taxon>
    </lineage>
</organism>